<name>J5EIR5_9MYCO</name>
<dbReference type="Pfam" id="PF14361">
    <property type="entry name" value="RsbRD_N"/>
    <property type="match status" value="1"/>
</dbReference>
<feature type="domain" description="PucR C-terminal helix-turn-helix" evidence="1">
    <location>
        <begin position="319"/>
        <end position="374"/>
    </location>
</feature>
<sequence>MDAPPQVKTAAQAALLAEVESHLDDIAADLTGLYRANIPVYDKVDESSIRRNTRAVLELAARSLGEPAPGTSLNEIGDLARVWAQQQIPLELVAHSIQVGARRLVELIREQARVSDVPVEQINNLQDLAWQWATAHAAAVHMVQQERAVAEATRRGDFLRRLVEGALAPAALSAEAPHYRLDLTHAYHVACMRWDDTVTSSDLAAGLRTRGATAQLPALDAVIDGVFVALLPQRPRLSCPDRAVGLGPAARPTELARSYRHALQAMTIAEQYRRTGVVDLSDLGPMPLIARQDDETADMLDAKHLGPLRAQGSAGQEILTTIATYLANDRKVEETARGLFVHRNTIRYRLSRFTELTGLDIDKTDDLVLAWWLLHRGSANRKPLKSAENRAQR</sequence>
<dbReference type="eggNOG" id="COG2508">
    <property type="taxonomic scope" value="Bacteria"/>
</dbReference>
<organism evidence="3 4">
    <name type="scientific">Mycobacterium colombiense CECT 3035</name>
    <dbReference type="NCBI Taxonomy" id="1041522"/>
    <lineage>
        <taxon>Bacteria</taxon>
        <taxon>Bacillati</taxon>
        <taxon>Actinomycetota</taxon>
        <taxon>Actinomycetes</taxon>
        <taxon>Mycobacteriales</taxon>
        <taxon>Mycobacteriaceae</taxon>
        <taxon>Mycobacterium</taxon>
        <taxon>Mycobacterium avium complex (MAC)</taxon>
    </lineage>
</organism>
<proteinExistence type="predicted"/>
<feature type="domain" description="RsbT co-antagonist protein RsbRD N-terminal" evidence="2">
    <location>
        <begin position="24"/>
        <end position="152"/>
    </location>
</feature>
<dbReference type="InterPro" id="IPR025751">
    <property type="entry name" value="RsbRD_N_dom"/>
</dbReference>
<dbReference type="Gene3D" id="1.10.10.2840">
    <property type="entry name" value="PucR C-terminal helix-turn-helix domain"/>
    <property type="match status" value="1"/>
</dbReference>
<dbReference type="PANTHER" id="PTHR33744">
    <property type="entry name" value="CARBOHYDRATE DIACID REGULATOR"/>
    <property type="match status" value="1"/>
</dbReference>
<dbReference type="InterPro" id="IPR051448">
    <property type="entry name" value="CdaR-like_regulators"/>
</dbReference>
<dbReference type="EMBL" id="AFVW02000002">
    <property type="protein sequence ID" value="EJO89404.1"/>
    <property type="molecule type" value="Genomic_DNA"/>
</dbReference>
<dbReference type="InterPro" id="IPR042070">
    <property type="entry name" value="PucR_C-HTH_sf"/>
</dbReference>
<evidence type="ECO:0000259" key="2">
    <source>
        <dbReference type="Pfam" id="PF14361"/>
    </source>
</evidence>
<dbReference type="Pfam" id="PF13556">
    <property type="entry name" value="HTH_30"/>
    <property type="match status" value="1"/>
</dbReference>
<gene>
    <name evidence="3" type="ORF">MCOL_V204425</name>
</gene>
<accession>J5EIR5</accession>
<comment type="caution">
    <text evidence="3">The sequence shown here is derived from an EMBL/GenBank/DDBJ whole genome shotgun (WGS) entry which is preliminary data.</text>
</comment>
<protein>
    <submittedName>
        <fullName evidence="3">Vegetative cell wall protein gp1</fullName>
    </submittedName>
</protein>
<dbReference type="InterPro" id="IPR025736">
    <property type="entry name" value="PucR_C-HTH_dom"/>
</dbReference>
<dbReference type="Proteomes" id="UP000006455">
    <property type="component" value="Unassembled WGS sequence"/>
</dbReference>
<evidence type="ECO:0000259" key="1">
    <source>
        <dbReference type="Pfam" id="PF13556"/>
    </source>
</evidence>
<evidence type="ECO:0000313" key="4">
    <source>
        <dbReference type="Proteomes" id="UP000006455"/>
    </source>
</evidence>
<evidence type="ECO:0000313" key="3">
    <source>
        <dbReference type="EMBL" id="EJO89404.1"/>
    </source>
</evidence>
<dbReference type="STRING" id="1041522.GCA_002105755_02196"/>
<reference evidence="3 4" key="1">
    <citation type="journal article" date="2011" name="J. Bacteriol.">
        <title>Genome sequence of the Mycobacterium colombiense type strain, CECT 3035.</title>
        <authorList>
            <person name="Gonzalez-Perez M."/>
            <person name="Murcia M.I."/>
            <person name="Landsman D."/>
            <person name="Jordan I.K."/>
            <person name="Marino-Ramirez L."/>
        </authorList>
    </citation>
    <scope>NUCLEOTIDE SEQUENCE [LARGE SCALE GENOMIC DNA]</scope>
    <source>
        <strain evidence="3 4">CECT 3035</strain>
    </source>
</reference>
<dbReference type="AlphaFoldDB" id="J5EIR5"/>
<dbReference type="PANTHER" id="PTHR33744:SF7">
    <property type="entry name" value="PUCR FAMILY TRANSCRIPTIONAL REGULATOR"/>
    <property type="match status" value="1"/>
</dbReference>